<feature type="non-terminal residue" evidence="1">
    <location>
        <position position="1"/>
    </location>
</feature>
<proteinExistence type="predicted"/>
<dbReference type="Proteomes" id="UP000054538">
    <property type="component" value="Unassembled WGS sequence"/>
</dbReference>
<dbReference type="HOGENOM" id="CLU_101444_1_0_1"/>
<dbReference type="EMBL" id="KN825386">
    <property type="protein sequence ID" value="KIK91447.1"/>
    <property type="molecule type" value="Genomic_DNA"/>
</dbReference>
<accession>A0A0D0D4J9</accession>
<organism evidence="1 2">
    <name type="scientific">Paxillus rubicundulus Ve08.2h10</name>
    <dbReference type="NCBI Taxonomy" id="930991"/>
    <lineage>
        <taxon>Eukaryota</taxon>
        <taxon>Fungi</taxon>
        <taxon>Dikarya</taxon>
        <taxon>Basidiomycota</taxon>
        <taxon>Agaricomycotina</taxon>
        <taxon>Agaricomycetes</taxon>
        <taxon>Agaricomycetidae</taxon>
        <taxon>Boletales</taxon>
        <taxon>Paxilineae</taxon>
        <taxon>Paxillaceae</taxon>
        <taxon>Paxillus</taxon>
    </lineage>
</organism>
<name>A0A0D0D4J9_9AGAM</name>
<dbReference type="OrthoDB" id="2677017at2759"/>
<evidence type="ECO:0000313" key="1">
    <source>
        <dbReference type="EMBL" id="KIK91447.1"/>
    </source>
</evidence>
<reference evidence="2" key="2">
    <citation type="submission" date="2015-01" db="EMBL/GenBank/DDBJ databases">
        <title>Evolutionary Origins and Diversification of the Mycorrhizal Mutualists.</title>
        <authorList>
            <consortium name="DOE Joint Genome Institute"/>
            <consortium name="Mycorrhizal Genomics Consortium"/>
            <person name="Kohler A."/>
            <person name="Kuo A."/>
            <person name="Nagy L.G."/>
            <person name="Floudas D."/>
            <person name="Copeland A."/>
            <person name="Barry K.W."/>
            <person name="Cichocki N."/>
            <person name="Veneault-Fourrey C."/>
            <person name="LaButti K."/>
            <person name="Lindquist E.A."/>
            <person name="Lipzen A."/>
            <person name="Lundell T."/>
            <person name="Morin E."/>
            <person name="Murat C."/>
            <person name="Riley R."/>
            <person name="Ohm R."/>
            <person name="Sun H."/>
            <person name="Tunlid A."/>
            <person name="Henrissat B."/>
            <person name="Grigoriev I.V."/>
            <person name="Hibbett D.S."/>
            <person name="Martin F."/>
        </authorList>
    </citation>
    <scope>NUCLEOTIDE SEQUENCE [LARGE SCALE GENOMIC DNA]</scope>
    <source>
        <strain evidence="2">Ve08.2h10</strain>
    </source>
</reference>
<evidence type="ECO:0000313" key="2">
    <source>
        <dbReference type="Proteomes" id="UP000054538"/>
    </source>
</evidence>
<reference evidence="1 2" key="1">
    <citation type="submission" date="2014-04" db="EMBL/GenBank/DDBJ databases">
        <authorList>
            <consortium name="DOE Joint Genome Institute"/>
            <person name="Kuo A."/>
            <person name="Kohler A."/>
            <person name="Jargeat P."/>
            <person name="Nagy L.G."/>
            <person name="Floudas D."/>
            <person name="Copeland A."/>
            <person name="Barry K.W."/>
            <person name="Cichocki N."/>
            <person name="Veneault-Fourrey C."/>
            <person name="LaButti K."/>
            <person name="Lindquist E.A."/>
            <person name="Lipzen A."/>
            <person name="Lundell T."/>
            <person name="Morin E."/>
            <person name="Murat C."/>
            <person name="Sun H."/>
            <person name="Tunlid A."/>
            <person name="Henrissat B."/>
            <person name="Grigoriev I.V."/>
            <person name="Hibbett D.S."/>
            <person name="Martin F."/>
            <person name="Nordberg H.P."/>
            <person name="Cantor M.N."/>
            <person name="Hua S.X."/>
        </authorList>
    </citation>
    <scope>NUCLEOTIDE SEQUENCE [LARGE SCALE GENOMIC DNA]</scope>
    <source>
        <strain evidence="1 2">Ve08.2h10</strain>
    </source>
</reference>
<dbReference type="AlphaFoldDB" id="A0A0D0D4J9"/>
<keyword evidence="2" id="KW-1185">Reference proteome</keyword>
<sequence length="224" mass="24103">GWPKIISQNNSQATVCSDNNSMLTASSSTLASILLVAIAIDINISLPNKQFRADPTIQIDVNMSTPSHTAVPTVPNPHIINLEASPPWCSTYLSHANDLADVTMIGPFFSLPPCLWPPQGIRLDVLLPSHGSVLLATLMPHTGINLDASPLCHTPLCLQGVAALQPRPTLGSTTLLLPNNQWLTNLSPALPSTIYLLLMHSSMGWTPWFTAGHFLPERPLARAT</sequence>
<dbReference type="InParanoid" id="A0A0D0D4J9"/>
<gene>
    <name evidence="1" type="ORF">PAXRUDRAFT_149467</name>
</gene>
<protein>
    <submittedName>
        <fullName evidence="1">Uncharacterized protein</fullName>
    </submittedName>
</protein>